<dbReference type="AlphaFoldDB" id="A0A3Q7RSU3"/>
<dbReference type="GO" id="GO:0045664">
    <property type="term" value="P:regulation of neuron differentiation"/>
    <property type="evidence" value="ECO:0007669"/>
    <property type="project" value="TreeGrafter"/>
</dbReference>
<feature type="compositionally biased region" description="Low complexity" evidence="1">
    <location>
        <begin position="103"/>
        <end position="115"/>
    </location>
</feature>
<gene>
    <name evidence="3" type="primary">LOC112915437</name>
</gene>
<dbReference type="GeneID" id="112915437"/>
<feature type="region of interest" description="Disordered" evidence="1">
    <location>
        <begin position="95"/>
        <end position="118"/>
    </location>
</feature>
<dbReference type="GO" id="GO:0031103">
    <property type="term" value="P:axon regeneration"/>
    <property type="evidence" value="ECO:0007669"/>
    <property type="project" value="TreeGrafter"/>
</dbReference>
<organism evidence="2 3">
    <name type="scientific">Vulpes vulpes</name>
    <name type="common">Red fox</name>
    <dbReference type="NCBI Taxonomy" id="9627"/>
    <lineage>
        <taxon>Eukaryota</taxon>
        <taxon>Metazoa</taxon>
        <taxon>Chordata</taxon>
        <taxon>Craniata</taxon>
        <taxon>Vertebrata</taxon>
        <taxon>Euteleostomi</taxon>
        <taxon>Mammalia</taxon>
        <taxon>Eutheria</taxon>
        <taxon>Laurasiatheria</taxon>
        <taxon>Carnivora</taxon>
        <taxon>Caniformia</taxon>
        <taxon>Canidae</taxon>
        <taxon>Vulpes</taxon>
    </lineage>
</organism>
<reference key="1">
    <citation type="submission" date="2019-01" db="UniProtKB">
        <authorList>
            <consortium name="RefSeq"/>
        </authorList>
    </citation>
    <scope>IDENTIFICATION</scope>
</reference>
<dbReference type="KEGG" id="vvp:112915437"/>
<name>A0A3Q7RSU3_VULVU</name>
<dbReference type="RefSeq" id="XP_025848579.2">
    <property type="nucleotide sequence ID" value="XM_025992794.2"/>
</dbReference>
<evidence type="ECO:0000313" key="2">
    <source>
        <dbReference type="Proteomes" id="UP001652641"/>
    </source>
</evidence>
<evidence type="ECO:0000313" key="3">
    <source>
        <dbReference type="RefSeq" id="XP_025848579.2"/>
    </source>
</evidence>
<dbReference type="Proteomes" id="UP001652641">
    <property type="component" value="Chromosome 14"/>
</dbReference>
<keyword evidence="2" id="KW-1185">Reference proteome</keyword>
<accession>A0A3Q7RSU3</accession>
<evidence type="ECO:0000256" key="1">
    <source>
        <dbReference type="SAM" id="MobiDB-lite"/>
    </source>
</evidence>
<proteinExistence type="predicted"/>
<sequence length="190" mass="21134">MIRKVFQASGATIHTAGVVARSQEHCETAVTTFPHAALCVSVAARRPLLARWLLLGGRSVSVAARRRLFAHRLLLGGRSWRAGCGSAARRRCTSSRRARDGLPPGEAAAPGGPVPSDALRRRCREETVTGAGFVCWSPWTEEREGARPRLLRFSKWCVTQSSLSGSVKNHFQIRKWREGFLREDFRSQRK</sequence>
<reference evidence="3" key="2">
    <citation type="submission" date="2025-08" db="UniProtKB">
        <authorList>
            <consortium name="RefSeq"/>
        </authorList>
    </citation>
    <scope>IDENTIFICATION</scope>
    <source>
        <tissue evidence="3">Cell line</tissue>
    </source>
</reference>
<dbReference type="GO" id="GO:0017015">
    <property type="term" value="P:regulation of transforming growth factor beta receptor signaling pathway"/>
    <property type="evidence" value="ECO:0007669"/>
    <property type="project" value="TreeGrafter"/>
</dbReference>
<protein>
    <submittedName>
        <fullName evidence="3">Uncharacterized protein</fullName>
    </submittedName>
</protein>